<accession>A0A846YN00</accession>
<dbReference type="AlphaFoldDB" id="A0A846YN00"/>
<protein>
    <submittedName>
        <fullName evidence="1">Uncharacterized protein</fullName>
    </submittedName>
</protein>
<evidence type="ECO:0000313" key="2">
    <source>
        <dbReference type="Proteomes" id="UP000570678"/>
    </source>
</evidence>
<proteinExistence type="predicted"/>
<sequence length="85" mass="9644">MSATPAWATVGARVQRTHAIGFSRSSWDTTIERITPTGQVVTSDGERFTPQSLFNGRDGNRWYRKYDAKRKATVTLRPLPYPDKD</sequence>
<reference evidence="1 2" key="1">
    <citation type="submission" date="2020-04" db="EMBL/GenBank/DDBJ databases">
        <title>MicrobeNet Type strains.</title>
        <authorList>
            <person name="Nicholson A.C."/>
        </authorList>
    </citation>
    <scope>NUCLEOTIDE SEQUENCE [LARGE SCALE GENOMIC DNA]</scope>
    <source>
        <strain evidence="1 2">JCM 3332</strain>
    </source>
</reference>
<name>A0A846YN00_9NOCA</name>
<dbReference type="Proteomes" id="UP000570678">
    <property type="component" value="Unassembled WGS sequence"/>
</dbReference>
<evidence type="ECO:0000313" key="1">
    <source>
        <dbReference type="EMBL" id="NKY60425.1"/>
    </source>
</evidence>
<dbReference type="RefSeq" id="WP_157117217.1">
    <property type="nucleotide sequence ID" value="NZ_JAAXOT010000022.1"/>
</dbReference>
<dbReference type="EMBL" id="JAAXOT010000022">
    <property type="protein sequence ID" value="NKY60425.1"/>
    <property type="molecule type" value="Genomic_DNA"/>
</dbReference>
<comment type="caution">
    <text evidence="1">The sequence shown here is derived from an EMBL/GenBank/DDBJ whole genome shotgun (WGS) entry which is preliminary data.</text>
</comment>
<keyword evidence="2" id="KW-1185">Reference proteome</keyword>
<organism evidence="1 2">
    <name type="scientific">Nocardia flavorosea</name>
    <dbReference type="NCBI Taxonomy" id="53429"/>
    <lineage>
        <taxon>Bacteria</taxon>
        <taxon>Bacillati</taxon>
        <taxon>Actinomycetota</taxon>
        <taxon>Actinomycetes</taxon>
        <taxon>Mycobacteriales</taxon>
        <taxon>Nocardiaceae</taxon>
        <taxon>Nocardia</taxon>
    </lineage>
</organism>
<gene>
    <name evidence="1" type="ORF">HGA15_30670</name>
</gene>